<feature type="transmembrane region" description="Helical" evidence="2">
    <location>
        <begin position="54"/>
        <end position="76"/>
    </location>
</feature>
<keyword evidence="1" id="KW-0378">Hydrolase</keyword>
<keyword evidence="2" id="KW-0472">Membrane</keyword>
<keyword evidence="2" id="KW-1133">Transmembrane helix</keyword>
<keyword evidence="5" id="KW-1185">Reference proteome</keyword>
<feature type="domain" description="PPM-type phosphatase" evidence="3">
    <location>
        <begin position="137"/>
        <end position="358"/>
    </location>
</feature>
<dbReference type="InterPro" id="IPR001932">
    <property type="entry name" value="PPM-type_phosphatase-like_dom"/>
</dbReference>
<dbReference type="SMART" id="SM00331">
    <property type="entry name" value="PP2C_SIG"/>
    <property type="match status" value="1"/>
</dbReference>
<dbReference type="Gene3D" id="3.60.40.10">
    <property type="entry name" value="PPM-type phosphatase domain"/>
    <property type="match status" value="1"/>
</dbReference>
<dbReference type="PANTHER" id="PTHR43156:SF2">
    <property type="entry name" value="STAGE II SPORULATION PROTEIN E"/>
    <property type="match status" value="1"/>
</dbReference>
<dbReference type="GO" id="GO:0016791">
    <property type="term" value="F:phosphatase activity"/>
    <property type="evidence" value="ECO:0007669"/>
    <property type="project" value="TreeGrafter"/>
</dbReference>
<dbReference type="Pfam" id="PF07228">
    <property type="entry name" value="SpoIIE"/>
    <property type="match status" value="1"/>
</dbReference>
<dbReference type="PANTHER" id="PTHR43156">
    <property type="entry name" value="STAGE II SPORULATION PROTEIN E-RELATED"/>
    <property type="match status" value="1"/>
</dbReference>
<accession>A0A5N8V903</accession>
<name>A0A5N8V903_9ACTN</name>
<reference evidence="4 5" key="1">
    <citation type="submission" date="2019-07" db="EMBL/GenBank/DDBJ databases">
        <title>New species of Amycolatopsis and Streptomyces.</title>
        <authorList>
            <person name="Duangmal K."/>
            <person name="Teo W.F.A."/>
            <person name="Lipun K."/>
        </authorList>
    </citation>
    <scope>NUCLEOTIDE SEQUENCE [LARGE SCALE GENOMIC DNA]</scope>
    <source>
        <strain evidence="4 5">NBRC 109810</strain>
    </source>
</reference>
<sequence length="363" mass="38831">MARPGVWLWLGKRRRLLPATLLFLAAVIDLVTPADVSAAALYAAAILMAAPLLSLRGTIITGVCALLIDLVMFVHFGYHRSPPEGSELAMVVTVSVIAIFLNRLLYHLQVQLSSARDIAVAVQSAVLPDPPKASGSLRFAARYEAAQRDAQIGGDLYAVVDTPFGVRCMIGDVRGKGLGAVRAVAAGLGTFREAALQEPSLTDLVKRLERSAALETQQPGSETELEGFITGVVAEFPRNEGQVRLINRGHPAPVLFLPDAVRYLEPSQPALALGMGALASGPLSVDTLAFPEGATLLLYTDGLTEARDEKGVFYDPVDRFAPSRYTCPDTLLDALVADVHRHTGGRRTDDMALLAITRTPDNT</sequence>
<proteinExistence type="predicted"/>
<dbReference type="Proteomes" id="UP000325849">
    <property type="component" value="Unassembled WGS sequence"/>
</dbReference>
<evidence type="ECO:0000256" key="1">
    <source>
        <dbReference type="ARBA" id="ARBA00022801"/>
    </source>
</evidence>
<dbReference type="AlphaFoldDB" id="A0A5N8V903"/>
<evidence type="ECO:0000313" key="5">
    <source>
        <dbReference type="Proteomes" id="UP000325849"/>
    </source>
</evidence>
<evidence type="ECO:0000256" key="2">
    <source>
        <dbReference type="SAM" id="Phobius"/>
    </source>
</evidence>
<dbReference type="InterPro" id="IPR052016">
    <property type="entry name" value="Bact_Sigma-Reg"/>
</dbReference>
<evidence type="ECO:0000259" key="3">
    <source>
        <dbReference type="SMART" id="SM00331"/>
    </source>
</evidence>
<dbReference type="FunFam" id="3.60.40.10:FF:000058">
    <property type="entry name" value="Stage II sporulation protein E"/>
    <property type="match status" value="1"/>
</dbReference>
<keyword evidence="2" id="KW-0812">Transmembrane</keyword>
<evidence type="ECO:0000313" key="4">
    <source>
        <dbReference type="EMBL" id="MPY31122.1"/>
    </source>
</evidence>
<organism evidence="4 5">
    <name type="scientific">Streptomyces adustus</name>
    <dbReference type="NCBI Taxonomy" id="1609272"/>
    <lineage>
        <taxon>Bacteria</taxon>
        <taxon>Bacillati</taxon>
        <taxon>Actinomycetota</taxon>
        <taxon>Actinomycetes</taxon>
        <taxon>Kitasatosporales</taxon>
        <taxon>Streptomycetaceae</taxon>
        <taxon>Streptomyces</taxon>
    </lineage>
</organism>
<dbReference type="EMBL" id="VJZD01000019">
    <property type="protein sequence ID" value="MPY31122.1"/>
    <property type="molecule type" value="Genomic_DNA"/>
</dbReference>
<gene>
    <name evidence="4" type="ORF">FNH09_07245</name>
</gene>
<protein>
    <submittedName>
        <fullName evidence="4">Serine/threonine-protein phosphatase</fullName>
    </submittedName>
</protein>
<feature type="transmembrane region" description="Helical" evidence="2">
    <location>
        <begin position="88"/>
        <end position="106"/>
    </location>
</feature>
<comment type="caution">
    <text evidence="4">The sequence shown here is derived from an EMBL/GenBank/DDBJ whole genome shotgun (WGS) entry which is preliminary data.</text>
</comment>
<dbReference type="InterPro" id="IPR036457">
    <property type="entry name" value="PPM-type-like_dom_sf"/>
</dbReference>